<organism evidence="10 11">
    <name type="scientific">Paenibacillus allorhizosphaerae</name>
    <dbReference type="NCBI Taxonomy" id="2849866"/>
    <lineage>
        <taxon>Bacteria</taxon>
        <taxon>Bacillati</taxon>
        <taxon>Bacillota</taxon>
        <taxon>Bacilli</taxon>
        <taxon>Bacillales</taxon>
        <taxon>Paenibacillaceae</taxon>
        <taxon>Paenibacillus</taxon>
    </lineage>
</organism>
<dbReference type="InterPro" id="IPR008844">
    <property type="entry name" value="Spore_GerAC-like"/>
</dbReference>
<comment type="caution">
    <text evidence="10">The sequence shown here is derived from an EMBL/GenBank/DDBJ whole genome shotgun (WGS) entry which is preliminary data.</text>
</comment>
<evidence type="ECO:0000313" key="11">
    <source>
        <dbReference type="Proteomes" id="UP000730618"/>
    </source>
</evidence>
<dbReference type="Pfam" id="PF25198">
    <property type="entry name" value="Spore_GerAC_N"/>
    <property type="match status" value="1"/>
</dbReference>
<proteinExistence type="inferred from homology"/>
<feature type="domain" description="Spore germination GerAC-like C-terminal" evidence="8">
    <location>
        <begin position="211"/>
        <end position="375"/>
    </location>
</feature>
<keyword evidence="11" id="KW-1185">Reference proteome</keyword>
<keyword evidence="4" id="KW-0732">Signal</keyword>
<evidence type="ECO:0000256" key="1">
    <source>
        <dbReference type="ARBA" id="ARBA00004635"/>
    </source>
</evidence>
<evidence type="ECO:0000256" key="6">
    <source>
        <dbReference type="ARBA" id="ARBA00023139"/>
    </source>
</evidence>
<dbReference type="NCBIfam" id="TIGR02887">
    <property type="entry name" value="spore_ger_x_C"/>
    <property type="match status" value="1"/>
</dbReference>
<protein>
    <submittedName>
        <fullName evidence="10">Spore germination protein B3</fullName>
    </submittedName>
</protein>
<keyword evidence="5" id="KW-0472">Membrane</keyword>
<comment type="subcellular location">
    <subcellularLocation>
        <location evidence="1">Membrane</location>
        <topology evidence="1">Lipid-anchor</topology>
    </subcellularLocation>
</comment>
<dbReference type="EMBL" id="CAJVCE010000034">
    <property type="protein sequence ID" value="CAG7657214.1"/>
    <property type="molecule type" value="Genomic_DNA"/>
</dbReference>
<evidence type="ECO:0000256" key="2">
    <source>
        <dbReference type="ARBA" id="ARBA00007886"/>
    </source>
</evidence>
<dbReference type="InterPro" id="IPR057336">
    <property type="entry name" value="GerAC_N"/>
</dbReference>
<name>A0ABM8VT03_9BACL</name>
<evidence type="ECO:0000256" key="5">
    <source>
        <dbReference type="ARBA" id="ARBA00023136"/>
    </source>
</evidence>
<evidence type="ECO:0000259" key="8">
    <source>
        <dbReference type="Pfam" id="PF05504"/>
    </source>
</evidence>
<dbReference type="PANTHER" id="PTHR35789">
    <property type="entry name" value="SPORE GERMINATION PROTEIN B3"/>
    <property type="match status" value="1"/>
</dbReference>
<sequence>MRLLPAAACLLMLSGCWSRIEINDRAFVTAIYMDKAEEGGYEVSLGFPLPNRLSISGGVSGVSSEGGNPYTILTKTAESIPVAIRKIRSDLSRELSWGHCRVIVVGERMARAGLDPLMEFVAREPNFHTKSYLMVAPGLARDISKLTPVFERLPNEVLREFARRRVTLDTSVKDFLEAAGKGGDTVAALLTIGEMEMLSEKGKKSVWVGTDGAALFKGAKMIGKLTVPEMRAALWIQGKMKNSVISLNSPTDGKPVSFIILTSKSKIRPVVLRDKIRFDVTIEAEDDVMSSESNIDLMDPVQIAKLESMLSEQLAGRIEKAVKKTKDEEVDAFGFGRYVEWRYPKVWSQYKDRWRSVYKNCPIHVTARVAVKRTGVENNSVVLQRRERQREGMK</sequence>
<reference evidence="10 11" key="1">
    <citation type="submission" date="2021-06" db="EMBL/GenBank/DDBJ databases">
        <authorList>
            <person name="Criscuolo A."/>
        </authorList>
    </citation>
    <scope>NUCLEOTIDE SEQUENCE [LARGE SCALE GENOMIC DNA]</scope>
    <source>
        <strain evidence="11">CIP 111802</strain>
    </source>
</reference>
<keyword evidence="7" id="KW-0449">Lipoprotein</keyword>
<dbReference type="PROSITE" id="PS51257">
    <property type="entry name" value="PROKAR_LIPOPROTEIN"/>
    <property type="match status" value="1"/>
</dbReference>
<dbReference type="InterPro" id="IPR046953">
    <property type="entry name" value="Spore_GerAC-like_C"/>
</dbReference>
<keyword evidence="6" id="KW-0564">Palmitate</keyword>
<dbReference type="Pfam" id="PF05504">
    <property type="entry name" value="Spore_GerAC"/>
    <property type="match status" value="1"/>
</dbReference>
<evidence type="ECO:0000256" key="7">
    <source>
        <dbReference type="ARBA" id="ARBA00023288"/>
    </source>
</evidence>
<dbReference type="PANTHER" id="PTHR35789:SF1">
    <property type="entry name" value="SPORE GERMINATION PROTEIN B3"/>
    <property type="match status" value="1"/>
</dbReference>
<accession>A0ABM8VT03</accession>
<comment type="similarity">
    <text evidence="2">Belongs to the GerABKC lipoprotein family.</text>
</comment>
<evidence type="ECO:0000256" key="3">
    <source>
        <dbReference type="ARBA" id="ARBA00022544"/>
    </source>
</evidence>
<gene>
    <name evidence="10" type="primary">gerBC_11</name>
    <name evidence="10" type="ORF">PAECIP111802_06658</name>
</gene>
<keyword evidence="3" id="KW-0309">Germination</keyword>
<evidence type="ECO:0000259" key="9">
    <source>
        <dbReference type="Pfam" id="PF25198"/>
    </source>
</evidence>
<evidence type="ECO:0000256" key="4">
    <source>
        <dbReference type="ARBA" id="ARBA00022729"/>
    </source>
</evidence>
<dbReference type="Proteomes" id="UP000730618">
    <property type="component" value="Unassembled WGS sequence"/>
</dbReference>
<feature type="domain" description="Spore germination protein N-terminal" evidence="9">
    <location>
        <begin position="19"/>
        <end position="191"/>
    </location>
</feature>
<evidence type="ECO:0000313" key="10">
    <source>
        <dbReference type="EMBL" id="CAG7657214.1"/>
    </source>
</evidence>